<dbReference type="PANTHER" id="PTHR23423">
    <property type="entry name" value="ORGANIC SOLUTE TRANSPORTER-RELATED"/>
    <property type="match status" value="1"/>
</dbReference>
<dbReference type="EMBL" id="KN120898">
    <property type="protein sequence ID" value="KFO37389.1"/>
    <property type="molecule type" value="Genomic_DNA"/>
</dbReference>
<dbReference type="GO" id="GO:0016020">
    <property type="term" value="C:membrane"/>
    <property type="evidence" value="ECO:0007669"/>
    <property type="project" value="UniProtKB-SubCell"/>
</dbReference>
<keyword evidence="6" id="KW-1185">Reference proteome</keyword>
<reference evidence="5 6" key="1">
    <citation type="submission" date="2013-11" db="EMBL/GenBank/DDBJ databases">
        <title>The Damaraland mole rat (Fukomys damarensis) genome and evolution of African mole rats.</title>
        <authorList>
            <person name="Gladyshev V.N."/>
            <person name="Fang X."/>
        </authorList>
    </citation>
    <scope>NUCLEOTIDE SEQUENCE [LARGE SCALE GENOMIC DNA]</scope>
    <source>
        <tissue evidence="5">Liver</tissue>
    </source>
</reference>
<comment type="subcellular location">
    <subcellularLocation>
        <location evidence="1">Membrane</location>
        <topology evidence="1">Multi-pass membrane protein</topology>
    </subcellularLocation>
</comment>
<evidence type="ECO:0000256" key="4">
    <source>
        <dbReference type="ARBA" id="ARBA00023136"/>
    </source>
</evidence>
<sequence length="134" mass="15671">LKVGIHSKGWVLAGVFLLMTVPESLWGMLQHVVHYTQPELQKSIIREIFYFDSTNVVIPWMVPIYSLDSWVTLIKPSTAIYLNTFLRECYEAYVIYNFMIFLNNYLTSQYPDVIAVLESKEQQKHTLPFCCFPP</sequence>
<evidence type="ECO:0000256" key="3">
    <source>
        <dbReference type="ARBA" id="ARBA00022989"/>
    </source>
</evidence>
<evidence type="ECO:0000313" key="6">
    <source>
        <dbReference type="Proteomes" id="UP000028990"/>
    </source>
</evidence>
<dbReference type="AlphaFoldDB" id="A0A091DZ41"/>
<keyword evidence="3" id="KW-1133">Transmembrane helix</keyword>
<proteinExistence type="predicted"/>
<protein>
    <submittedName>
        <fullName evidence="5">Transmembrane protein 184C</fullName>
    </submittedName>
</protein>
<accession>A0A091DZ41</accession>
<evidence type="ECO:0000256" key="2">
    <source>
        <dbReference type="ARBA" id="ARBA00022692"/>
    </source>
</evidence>
<dbReference type="Pfam" id="PF03619">
    <property type="entry name" value="Solute_trans_a"/>
    <property type="match status" value="1"/>
</dbReference>
<organism evidence="5 6">
    <name type="scientific">Fukomys damarensis</name>
    <name type="common">Damaraland mole rat</name>
    <name type="synonym">Cryptomys damarensis</name>
    <dbReference type="NCBI Taxonomy" id="885580"/>
    <lineage>
        <taxon>Eukaryota</taxon>
        <taxon>Metazoa</taxon>
        <taxon>Chordata</taxon>
        <taxon>Craniata</taxon>
        <taxon>Vertebrata</taxon>
        <taxon>Euteleostomi</taxon>
        <taxon>Mammalia</taxon>
        <taxon>Eutheria</taxon>
        <taxon>Euarchontoglires</taxon>
        <taxon>Glires</taxon>
        <taxon>Rodentia</taxon>
        <taxon>Hystricomorpha</taxon>
        <taxon>Bathyergidae</taxon>
        <taxon>Fukomys</taxon>
    </lineage>
</organism>
<dbReference type="InterPro" id="IPR005178">
    <property type="entry name" value="Ostalpha/TMEM184C"/>
</dbReference>
<evidence type="ECO:0000256" key="1">
    <source>
        <dbReference type="ARBA" id="ARBA00004141"/>
    </source>
</evidence>
<keyword evidence="4" id="KW-0472">Membrane</keyword>
<name>A0A091DZ41_FUKDA</name>
<feature type="non-terminal residue" evidence="5">
    <location>
        <position position="1"/>
    </location>
</feature>
<gene>
    <name evidence="5" type="ORF">H920_01206</name>
</gene>
<dbReference type="Proteomes" id="UP000028990">
    <property type="component" value="Unassembled WGS sequence"/>
</dbReference>
<evidence type="ECO:0000313" key="5">
    <source>
        <dbReference type="EMBL" id="KFO37389.1"/>
    </source>
</evidence>
<keyword evidence="2 5" id="KW-0812">Transmembrane</keyword>